<feature type="region of interest" description="Disordered" evidence="4">
    <location>
        <begin position="12"/>
        <end position="33"/>
    </location>
</feature>
<dbReference type="KEGG" id="bse:Bsel_1747"/>
<keyword evidence="6" id="KW-0966">Cell projection</keyword>
<gene>
    <name evidence="6" type="ordered locus">Bsel_1747</name>
</gene>
<evidence type="ECO:0000256" key="2">
    <source>
        <dbReference type="ARBA" id="ARBA00009149"/>
    </source>
</evidence>
<protein>
    <submittedName>
        <fullName evidence="6">Flagellar hook-length control protein</fullName>
    </submittedName>
</protein>
<dbReference type="PRINTS" id="PR01007">
    <property type="entry name" value="FLGHOOKFLIK"/>
</dbReference>
<dbReference type="GO" id="GO:0009424">
    <property type="term" value="C:bacterial-type flagellum hook"/>
    <property type="evidence" value="ECO:0007669"/>
    <property type="project" value="InterPro"/>
</dbReference>
<keyword evidence="6" id="KW-0969">Cilium</keyword>
<feature type="region of interest" description="Disordered" evidence="4">
    <location>
        <begin position="383"/>
        <end position="420"/>
    </location>
</feature>
<sequence>MISMNAMAAMISSKPSVQQESASSATRSESPKNDFLSTLKQAVQSGDQAAVKEVLAKVSETNDMALQDLDLKEMMAELVKVFEALLAELDEEDVSGWLETFLSDWEELLPDGWLEEVQAYEDLTLEQVMSLFVELSDELTLTKDNEAPKAEPDPLMLLMMLELLRNQDAEEISEEALGYLSQAEGLLASMTQVMLPEVKPDQQMNLDQMRRNWMNFFERTVQAPEQVNQQGQSRFQEFAFLKELFARTNGSSQSNQQMPSMLLDTNNAQLARFQMMMGASLTQQAQPERASQEAFIRQFQNLLSKSSFQQLSNGIQQMSIKLHPQSLGRLDIQVQMVNGALVARMMTSTSATRDLLDGQLQSLRAAFQSQNIQVDRIEVTQQQSQSLFRDPKDDETNQQAFTDDNQDKDDQDEQEEVLDFSDLLEVSIDEEV</sequence>
<dbReference type="CDD" id="cd17470">
    <property type="entry name" value="T3SS_Flik_C"/>
    <property type="match status" value="1"/>
</dbReference>
<evidence type="ECO:0000256" key="1">
    <source>
        <dbReference type="ARBA" id="ARBA00003944"/>
    </source>
</evidence>
<dbReference type="EMBL" id="CP001791">
    <property type="protein sequence ID" value="ADH99255.1"/>
    <property type="molecule type" value="Genomic_DNA"/>
</dbReference>
<evidence type="ECO:0000256" key="4">
    <source>
        <dbReference type="SAM" id="MobiDB-lite"/>
    </source>
</evidence>
<reference evidence="6" key="1">
    <citation type="submission" date="2009-10" db="EMBL/GenBank/DDBJ databases">
        <title>Complete sequence of Bacillus selenitireducens MLS10.</title>
        <authorList>
            <consortium name="US DOE Joint Genome Institute"/>
            <person name="Lucas S."/>
            <person name="Copeland A."/>
            <person name="Lapidus A."/>
            <person name="Glavina del Rio T."/>
            <person name="Dalin E."/>
            <person name="Tice H."/>
            <person name="Bruce D."/>
            <person name="Goodwin L."/>
            <person name="Pitluck S."/>
            <person name="Sims D."/>
            <person name="Brettin T."/>
            <person name="Detter J.C."/>
            <person name="Han C."/>
            <person name="Larimer F."/>
            <person name="Land M."/>
            <person name="Hauser L."/>
            <person name="Kyrpides N."/>
            <person name="Ovchinnikova G."/>
            <person name="Stolz J."/>
        </authorList>
    </citation>
    <scope>NUCLEOTIDE SEQUENCE [LARGE SCALE GENOMIC DNA]</scope>
    <source>
        <strain evidence="6">MLS10</strain>
    </source>
</reference>
<dbReference type="Pfam" id="PF02120">
    <property type="entry name" value="Flg_hook"/>
    <property type="match status" value="1"/>
</dbReference>
<evidence type="ECO:0000313" key="7">
    <source>
        <dbReference type="Proteomes" id="UP000000271"/>
    </source>
</evidence>
<proteinExistence type="inferred from homology"/>
<evidence type="ECO:0000259" key="5">
    <source>
        <dbReference type="Pfam" id="PF02120"/>
    </source>
</evidence>
<organism evidence="6 7">
    <name type="scientific">Bacillus selenitireducens (strain ATCC 700615 / DSM 15326 / MLS10)</name>
    <dbReference type="NCBI Taxonomy" id="439292"/>
    <lineage>
        <taxon>Bacteria</taxon>
        <taxon>Bacillati</taxon>
        <taxon>Bacillota</taxon>
        <taxon>Bacilli</taxon>
        <taxon>Bacillales</taxon>
        <taxon>Bacillaceae</taxon>
        <taxon>Salisediminibacterium</taxon>
    </lineage>
</organism>
<dbReference type="InterPro" id="IPR021136">
    <property type="entry name" value="Flagellar_hook_control-like_C"/>
</dbReference>
<dbReference type="InterPro" id="IPR001635">
    <property type="entry name" value="Flag_hook_Flik"/>
</dbReference>
<feature type="compositionally biased region" description="Acidic residues" evidence="4">
    <location>
        <begin position="404"/>
        <end position="419"/>
    </location>
</feature>
<dbReference type="eggNOG" id="COG3144">
    <property type="taxonomic scope" value="Bacteria"/>
</dbReference>
<dbReference type="Gene3D" id="3.30.750.140">
    <property type="match status" value="1"/>
</dbReference>
<dbReference type="InterPro" id="IPR038610">
    <property type="entry name" value="FliK-like_C_sf"/>
</dbReference>
<dbReference type="STRING" id="439292.Bsel_1747"/>
<dbReference type="AlphaFoldDB" id="D6XTW9"/>
<dbReference type="GO" id="GO:0044780">
    <property type="term" value="P:bacterial-type flagellum assembly"/>
    <property type="evidence" value="ECO:0007669"/>
    <property type="project" value="InterPro"/>
</dbReference>
<feature type="domain" description="Flagellar hook-length control protein-like C-terminal" evidence="5">
    <location>
        <begin position="308"/>
        <end position="385"/>
    </location>
</feature>
<keyword evidence="6" id="KW-0282">Flagellum</keyword>
<evidence type="ECO:0000313" key="6">
    <source>
        <dbReference type="EMBL" id="ADH99255.1"/>
    </source>
</evidence>
<keyword evidence="3" id="KW-1005">Bacterial flagellum biogenesis</keyword>
<name>D6XTW9_BACIE</name>
<dbReference type="HOGENOM" id="CLU_679113_0_0_9"/>
<comment type="similarity">
    <text evidence="2">Belongs to the FliK family.</text>
</comment>
<dbReference type="OrthoDB" id="2112988at2"/>
<dbReference type="RefSeq" id="WP_013172679.1">
    <property type="nucleotide sequence ID" value="NC_014219.1"/>
</dbReference>
<dbReference type="Proteomes" id="UP000000271">
    <property type="component" value="Chromosome"/>
</dbReference>
<feature type="compositionally biased region" description="Polar residues" evidence="4">
    <location>
        <begin position="14"/>
        <end position="28"/>
    </location>
</feature>
<keyword evidence="7" id="KW-1185">Reference proteome</keyword>
<accession>D6XTW9</accession>
<comment type="function">
    <text evidence="1">Controls the length of the flagellar hook.</text>
</comment>
<evidence type="ECO:0000256" key="3">
    <source>
        <dbReference type="ARBA" id="ARBA00022795"/>
    </source>
</evidence>